<name>A0ABD0KPW2_9CAEN</name>
<comment type="caution">
    <text evidence="2">The sequence shown here is derived from an EMBL/GenBank/DDBJ whole genome shotgun (WGS) entry which is preliminary data.</text>
</comment>
<evidence type="ECO:0000313" key="2">
    <source>
        <dbReference type="EMBL" id="KAK7489179.1"/>
    </source>
</evidence>
<dbReference type="AlphaFoldDB" id="A0ABD0KPW2"/>
<sequence length="765" mass="86180">MTQRELRSLTTPVQIQPVFQFWSCDGGLLLSQAAYLTENKLHGRGKVCRDGVTMSLTADDPDSNFQSLDANETSAATAKTPPHGKTECCIPTSGKPPVAATSATKRHHQPRWAFPSSKQGMQKAALQRDVTKSTRLQPNVINDPEDYVLAARRLLHRHRVSGKMLPRFSRAKSANYAALLQAVQDADQGQIDVDNMERLVQNVQAYQFPGRRYTAQDVEKITERLSTYDPEKVPESRGFEIKLQLPVVYKKQYTDEDIYGIVKRLSHYDPERCPPESRGQGVVPMVIREPSRQTLGSHVKKCSAGQVQEIVNRLSNQWQLASNGYFERSPALHRLSPSALTRLRLLSVAQNDQMAEHVTHDDDDHCNSSVDSGFGDSHPEHEEHVLDLESEPIFNKTWGLKKEFSPSGGYLQGEASDVRLEIPREALVGSVCVWGAICTDTKAVEEKLDLPEDEFIITPVAEYFAGSEFKSAEPVRIFLPYFLPSSFVKEKARAYRFYRDDAGKLRRERVDVELNDFDDTGAGRLQLAQGKGKTASSLSRLCIQTDRFSGYFCTVCCRTEELPNPVLYMDLWAKPVRKDDGRTQIDVRLDGSMRETVNARGLERVDFKTLDPLPGDVDVREMFLGTRLELADQNRWMHRKRQGGRQVHPSESTLTVKDFFPGCGCQYPKRVDWQLISQDGTSDVDFECFVDVGYVKADSSGNPVCFLPPPKSVTFCVLFQNTQACDNAQHRPPPTERRPPDLRLVPAGNDHTSDNRVRQDTAQEQ</sequence>
<dbReference type="Proteomes" id="UP001519460">
    <property type="component" value="Unassembled WGS sequence"/>
</dbReference>
<reference evidence="2 3" key="1">
    <citation type="journal article" date="2023" name="Sci. Data">
        <title>Genome assembly of the Korean intertidal mud-creeper Batillaria attramentaria.</title>
        <authorList>
            <person name="Patra A.K."/>
            <person name="Ho P.T."/>
            <person name="Jun S."/>
            <person name="Lee S.J."/>
            <person name="Kim Y."/>
            <person name="Won Y.J."/>
        </authorList>
    </citation>
    <scope>NUCLEOTIDE SEQUENCE [LARGE SCALE GENOMIC DNA]</scope>
    <source>
        <strain evidence="2">Wonlab-2016</strain>
    </source>
</reference>
<proteinExistence type="predicted"/>
<feature type="region of interest" description="Disordered" evidence="1">
    <location>
        <begin position="726"/>
        <end position="765"/>
    </location>
</feature>
<feature type="region of interest" description="Disordered" evidence="1">
    <location>
        <begin position="74"/>
        <end position="100"/>
    </location>
</feature>
<dbReference type="EMBL" id="JACVVK020000141">
    <property type="protein sequence ID" value="KAK7489179.1"/>
    <property type="molecule type" value="Genomic_DNA"/>
</dbReference>
<organism evidence="2 3">
    <name type="scientific">Batillaria attramentaria</name>
    <dbReference type="NCBI Taxonomy" id="370345"/>
    <lineage>
        <taxon>Eukaryota</taxon>
        <taxon>Metazoa</taxon>
        <taxon>Spiralia</taxon>
        <taxon>Lophotrochozoa</taxon>
        <taxon>Mollusca</taxon>
        <taxon>Gastropoda</taxon>
        <taxon>Caenogastropoda</taxon>
        <taxon>Sorbeoconcha</taxon>
        <taxon>Cerithioidea</taxon>
        <taxon>Batillariidae</taxon>
        <taxon>Batillaria</taxon>
    </lineage>
</organism>
<protein>
    <submittedName>
        <fullName evidence="2">Uncharacterized protein</fullName>
    </submittedName>
</protein>
<dbReference type="Gene3D" id="2.60.220.30">
    <property type="match status" value="1"/>
</dbReference>
<gene>
    <name evidence="2" type="ORF">BaRGS_00019557</name>
</gene>
<evidence type="ECO:0000256" key="1">
    <source>
        <dbReference type="SAM" id="MobiDB-lite"/>
    </source>
</evidence>
<evidence type="ECO:0000313" key="3">
    <source>
        <dbReference type="Proteomes" id="UP001519460"/>
    </source>
</evidence>
<feature type="compositionally biased region" description="Basic and acidic residues" evidence="1">
    <location>
        <begin position="751"/>
        <end position="765"/>
    </location>
</feature>
<accession>A0ABD0KPW2</accession>
<keyword evidence="3" id="KW-1185">Reference proteome</keyword>